<dbReference type="Gene3D" id="3.90.220.20">
    <property type="entry name" value="DNA methylase specificity domains"/>
    <property type="match status" value="2"/>
</dbReference>
<dbReference type="PANTHER" id="PTHR30408">
    <property type="entry name" value="TYPE-1 RESTRICTION ENZYME ECOKI SPECIFICITY PROTEIN"/>
    <property type="match status" value="1"/>
</dbReference>
<evidence type="ECO:0000256" key="2">
    <source>
        <dbReference type="ARBA" id="ARBA00022747"/>
    </source>
</evidence>
<organism evidence="5 6">
    <name type="scientific">Auraticoccus cholistanensis</name>
    <dbReference type="NCBI Taxonomy" id="2656650"/>
    <lineage>
        <taxon>Bacteria</taxon>
        <taxon>Bacillati</taxon>
        <taxon>Actinomycetota</taxon>
        <taxon>Actinomycetes</taxon>
        <taxon>Propionibacteriales</taxon>
        <taxon>Propionibacteriaceae</taxon>
        <taxon>Auraticoccus</taxon>
    </lineage>
</organism>
<sequence length="418" mass="44954">MDDRAWTVRTVPLRYLVGLNQHVLPEDTDPTTEFKYVEISDVSRSAGVVVPAEKTTFAQAPSRARRLAVEGDTVVSTVRTYLRAVGKVPATTSSERLVFSTGFAVLHPRHIDPRYLSYCCRSDPFIEEVVAKSVGVSYPAINAVDLLGISVKVGSLQEQRRIADFLDDRIDRLDRIIAARREQVAMARSAAFSAMSAQMDADANAFGTAALRRFCRGIEQGSSPIGEDVPAGPGEAGVLKTSAIIGGAFEPARNKRIPPEVADHRHVVADGDVLITRGSGSAALVGDAAVVRLGTYQGRLYLSDLTYRLVRPMLIPDYVVMSITSARGRSELGTLVRQGSGPAKARGDDVLSLPVPNAPRERQLKSIETVRGYRDHANQAEVALTKSIELLAEYKTSLITAAVTGELDVTTAGSGIPG</sequence>
<protein>
    <recommendedName>
        <fullName evidence="4">Type I restriction modification DNA specificity domain-containing protein</fullName>
    </recommendedName>
</protein>
<comment type="caution">
    <text evidence="5">The sequence shown here is derived from an EMBL/GenBank/DDBJ whole genome shotgun (WGS) entry which is preliminary data.</text>
</comment>
<reference evidence="5 6" key="1">
    <citation type="submission" date="2019-12" db="EMBL/GenBank/DDBJ databases">
        <title>Auraticoccus cholistani sp. nov., an actinomycete isolated from soil of Cholistan desert.</title>
        <authorList>
            <person name="Cheema M.T."/>
        </authorList>
    </citation>
    <scope>NUCLEOTIDE SEQUENCE [LARGE SCALE GENOMIC DNA]</scope>
    <source>
        <strain evidence="5 6">F435</strain>
    </source>
</reference>
<keyword evidence="2" id="KW-0680">Restriction system</keyword>
<dbReference type="PANTHER" id="PTHR30408:SF12">
    <property type="entry name" value="TYPE I RESTRICTION ENZYME MJAVIII SPECIFICITY SUBUNIT"/>
    <property type="match status" value="1"/>
</dbReference>
<keyword evidence="6" id="KW-1185">Reference proteome</keyword>
<dbReference type="Proteomes" id="UP000435304">
    <property type="component" value="Unassembled WGS sequence"/>
</dbReference>
<keyword evidence="3" id="KW-0238">DNA-binding</keyword>
<feature type="domain" description="Type I restriction modification DNA specificity" evidence="4">
    <location>
        <begin position="94"/>
        <end position="184"/>
    </location>
</feature>
<evidence type="ECO:0000259" key="4">
    <source>
        <dbReference type="Pfam" id="PF01420"/>
    </source>
</evidence>
<dbReference type="Pfam" id="PF01420">
    <property type="entry name" value="Methylase_S"/>
    <property type="match status" value="1"/>
</dbReference>
<dbReference type="AlphaFoldDB" id="A0A6A9UPH0"/>
<dbReference type="EMBL" id="WPCU01000003">
    <property type="protein sequence ID" value="MVA74776.1"/>
    <property type="molecule type" value="Genomic_DNA"/>
</dbReference>
<dbReference type="GO" id="GO:0003677">
    <property type="term" value="F:DNA binding"/>
    <property type="evidence" value="ECO:0007669"/>
    <property type="project" value="UniProtKB-KW"/>
</dbReference>
<evidence type="ECO:0000256" key="1">
    <source>
        <dbReference type="ARBA" id="ARBA00010923"/>
    </source>
</evidence>
<evidence type="ECO:0000313" key="5">
    <source>
        <dbReference type="EMBL" id="MVA74776.1"/>
    </source>
</evidence>
<gene>
    <name evidence="5" type="ORF">GC722_01815</name>
</gene>
<dbReference type="CDD" id="cd16961">
    <property type="entry name" value="RMtype1_S_TRD-CR_like"/>
    <property type="match status" value="1"/>
</dbReference>
<dbReference type="SUPFAM" id="SSF116734">
    <property type="entry name" value="DNA methylase specificity domain"/>
    <property type="match status" value="2"/>
</dbReference>
<evidence type="ECO:0000256" key="3">
    <source>
        <dbReference type="ARBA" id="ARBA00023125"/>
    </source>
</evidence>
<accession>A0A6A9UPH0</accession>
<dbReference type="InterPro" id="IPR044946">
    <property type="entry name" value="Restrct_endonuc_typeI_TRD_sf"/>
</dbReference>
<dbReference type="InterPro" id="IPR000055">
    <property type="entry name" value="Restrct_endonuc_typeI_TRD"/>
</dbReference>
<proteinExistence type="inferred from homology"/>
<evidence type="ECO:0000313" key="6">
    <source>
        <dbReference type="Proteomes" id="UP000435304"/>
    </source>
</evidence>
<dbReference type="GO" id="GO:0009307">
    <property type="term" value="P:DNA restriction-modification system"/>
    <property type="evidence" value="ECO:0007669"/>
    <property type="project" value="UniProtKB-KW"/>
</dbReference>
<comment type="similarity">
    <text evidence="1">Belongs to the type-I restriction system S methylase family.</text>
</comment>
<name>A0A6A9UPH0_9ACTN</name>
<dbReference type="InterPro" id="IPR052021">
    <property type="entry name" value="Type-I_RS_S_subunit"/>
</dbReference>